<evidence type="ECO:0000313" key="3">
    <source>
        <dbReference type="EMBL" id="SCG84645.1"/>
    </source>
</evidence>
<accession>A0A1D3KZA3</accession>
<dbReference type="OrthoDB" id="26806at2157"/>
<dbReference type="KEGG" id="mcub:MCBB_0057"/>
<feature type="domain" description="HIT" evidence="2">
    <location>
        <begin position="4"/>
        <end position="113"/>
    </location>
</feature>
<dbReference type="GO" id="GO:0016787">
    <property type="term" value="F:hydrolase activity"/>
    <property type="evidence" value="ECO:0007669"/>
    <property type="project" value="UniProtKB-KW"/>
</dbReference>
<evidence type="ECO:0000256" key="1">
    <source>
        <dbReference type="PROSITE-ProRule" id="PRU00464"/>
    </source>
</evidence>
<evidence type="ECO:0000313" key="4">
    <source>
        <dbReference type="Proteomes" id="UP000094707"/>
    </source>
</evidence>
<dbReference type="Pfam" id="PF01230">
    <property type="entry name" value="HIT"/>
    <property type="match status" value="1"/>
</dbReference>
<dbReference type="Gene3D" id="3.30.428.10">
    <property type="entry name" value="HIT-like"/>
    <property type="match status" value="1"/>
</dbReference>
<dbReference type="InterPro" id="IPR036265">
    <property type="entry name" value="HIT-like_sf"/>
</dbReference>
<feature type="short sequence motif" description="Histidine triad motif" evidence="1">
    <location>
        <begin position="98"/>
        <end position="102"/>
    </location>
</feature>
<keyword evidence="3" id="KW-0378">Hydrolase</keyword>
<sequence>MEVEFLERIEKNDYGDLITEGEHWLIFLAPDQKNLGTCVVALKRPEKELSGLNHDEWSEFFKVVVQMESTIKMAFNATMFNWGSLMNASYLQHPPDPHLHWHFIPRYREPVEFRGRIFKDPCFGKSTINIQEKLHLPSSEREDLMAHILKFLEL</sequence>
<dbReference type="PATRIC" id="fig|129848.4.peg.61"/>
<dbReference type="STRING" id="118062.MCBB_0057"/>
<dbReference type="InterPro" id="IPR011146">
    <property type="entry name" value="HIT-like"/>
</dbReference>
<proteinExistence type="predicted"/>
<dbReference type="EMBL" id="LT607756">
    <property type="protein sequence ID" value="SCG84645.1"/>
    <property type="molecule type" value="Genomic_DNA"/>
</dbReference>
<dbReference type="RefSeq" id="WP_071905729.1">
    <property type="nucleotide sequence ID" value="NZ_LT607756.1"/>
</dbReference>
<reference evidence="3 4" key="1">
    <citation type="submission" date="2016-08" db="EMBL/GenBank/DDBJ databases">
        <authorList>
            <person name="Seilhamer J.J."/>
        </authorList>
    </citation>
    <scope>NUCLEOTIDE SEQUENCE [LARGE SCALE GENOMIC DNA]</scope>
    <source>
        <strain evidence="3">Buetzberg</strain>
    </source>
</reference>
<keyword evidence="4" id="KW-1185">Reference proteome</keyword>
<name>A0A1D3KZA3_9EURY</name>
<organism evidence="3 4">
    <name type="scientific">Methanobacterium congolense</name>
    <dbReference type="NCBI Taxonomy" id="118062"/>
    <lineage>
        <taxon>Archaea</taxon>
        <taxon>Methanobacteriati</taxon>
        <taxon>Methanobacteriota</taxon>
        <taxon>Methanomada group</taxon>
        <taxon>Methanobacteria</taxon>
        <taxon>Methanobacteriales</taxon>
        <taxon>Methanobacteriaceae</taxon>
        <taxon>Methanobacterium</taxon>
    </lineage>
</organism>
<dbReference type="PROSITE" id="PS51084">
    <property type="entry name" value="HIT_2"/>
    <property type="match status" value="1"/>
</dbReference>
<gene>
    <name evidence="3" type="ORF">MCBB_0057</name>
</gene>
<dbReference type="Proteomes" id="UP000094707">
    <property type="component" value="Chromosome I"/>
</dbReference>
<protein>
    <submittedName>
        <fullName evidence="3">HIT family hydrolase, diadenosine tetraphosphate hydrolase</fullName>
    </submittedName>
</protein>
<evidence type="ECO:0000259" key="2">
    <source>
        <dbReference type="PROSITE" id="PS51084"/>
    </source>
</evidence>
<dbReference type="AlphaFoldDB" id="A0A1D3KZA3"/>
<dbReference type="GeneID" id="30410920"/>
<dbReference type="SUPFAM" id="SSF54197">
    <property type="entry name" value="HIT-like"/>
    <property type="match status" value="1"/>
</dbReference>